<dbReference type="Pfam" id="PF09861">
    <property type="entry name" value="Lar_N"/>
    <property type="match status" value="1"/>
</dbReference>
<dbReference type="InterPro" id="IPR048068">
    <property type="entry name" value="LarA-like"/>
</dbReference>
<dbReference type="InterPro" id="IPR018657">
    <property type="entry name" value="LarA-like_N"/>
</dbReference>
<evidence type="ECO:0000313" key="3">
    <source>
        <dbReference type="Proteomes" id="UP000316095"/>
    </source>
</evidence>
<dbReference type="RefSeq" id="WP_165441776.1">
    <property type="nucleotide sequence ID" value="NZ_SJPG01000001.1"/>
</dbReference>
<reference evidence="2 3" key="1">
    <citation type="submission" date="2019-02" db="EMBL/GenBank/DDBJ databases">
        <title>Deep-cultivation of Planctomycetes and their phenomic and genomic characterization uncovers novel biology.</title>
        <authorList>
            <person name="Wiegand S."/>
            <person name="Jogler M."/>
            <person name="Boedeker C."/>
            <person name="Pinto D."/>
            <person name="Vollmers J."/>
            <person name="Rivas-Marin E."/>
            <person name="Kohn T."/>
            <person name="Peeters S.H."/>
            <person name="Heuer A."/>
            <person name="Rast P."/>
            <person name="Oberbeckmann S."/>
            <person name="Bunk B."/>
            <person name="Jeske O."/>
            <person name="Meyerdierks A."/>
            <person name="Storesund J.E."/>
            <person name="Kallscheuer N."/>
            <person name="Luecker S."/>
            <person name="Lage O.M."/>
            <person name="Pohl T."/>
            <person name="Merkel B.J."/>
            <person name="Hornburger P."/>
            <person name="Mueller R.-W."/>
            <person name="Bruemmer F."/>
            <person name="Labrenz M."/>
            <person name="Spormann A.M."/>
            <person name="Op Den Camp H."/>
            <person name="Overmann J."/>
            <person name="Amann R."/>
            <person name="Jetten M.S.M."/>
            <person name="Mascher T."/>
            <person name="Medema M.H."/>
            <person name="Devos D.P."/>
            <person name="Kaster A.-K."/>
            <person name="Ovreas L."/>
            <person name="Rohde M."/>
            <person name="Galperin M.Y."/>
            <person name="Jogler C."/>
        </authorList>
    </citation>
    <scope>NUCLEOTIDE SEQUENCE [LARGE SCALE GENOMIC DNA]</scope>
    <source>
        <strain evidence="2 3">Pan54</strain>
    </source>
</reference>
<dbReference type="Proteomes" id="UP000316095">
    <property type="component" value="Unassembled WGS sequence"/>
</dbReference>
<dbReference type="Gene3D" id="3.90.226.30">
    <property type="match status" value="1"/>
</dbReference>
<dbReference type="PANTHER" id="PTHR33171:SF17">
    <property type="entry name" value="LARA-LIKE N-TERMINAL DOMAIN-CONTAINING PROTEIN"/>
    <property type="match status" value="1"/>
</dbReference>
<proteinExistence type="predicted"/>
<dbReference type="GO" id="GO:0050043">
    <property type="term" value="F:lactate racemase activity"/>
    <property type="evidence" value="ECO:0007669"/>
    <property type="project" value="InterPro"/>
</dbReference>
<gene>
    <name evidence="2" type="ORF">Pan54_28760</name>
</gene>
<comment type="caution">
    <text evidence="2">The sequence shown here is derived from an EMBL/GenBank/DDBJ whole genome shotgun (WGS) entry which is preliminary data.</text>
</comment>
<dbReference type="PANTHER" id="PTHR33171">
    <property type="entry name" value="LAR_N DOMAIN-CONTAINING PROTEIN"/>
    <property type="match status" value="1"/>
</dbReference>
<dbReference type="EMBL" id="SJPG01000001">
    <property type="protein sequence ID" value="TWT62136.1"/>
    <property type="molecule type" value="Genomic_DNA"/>
</dbReference>
<evidence type="ECO:0000259" key="1">
    <source>
        <dbReference type="Pfam" id="PF09861"/>
    </source>
</evidence>
<sequence>MAHYQFTYGNDRKFSFELNESLVRWAQTGPATNSDITAAIQATLSDPLDYPPVHEAVVPGDRVAIVVDPETPSWPEIVSVIGSQLEKRGVEPSSLRISLNAEVESNNQAGVSKVPYAIVPHEQVMEGRAVYLASTAEGERIYLPEEIGEADYIISIGRFGFDDHWGYRGTHSTVFPAFATEDEKAKYLGKGHQELSPEDSRGVRQIIDEIGWLLGLQYCVQVIPSGSGELSQVLSGACDSVYQKSVSLLNDAWRSTIPTRAETVIVSIPHANEVDAWAATARACRVAEKLTTDDGRVIIMTDLQKFPEDLHRQFEASSDAGQVLRALNRSPYPQARAVAALASLANRFKVYLRSNLEQDVVESLFCIPLADEEELRNALQGGESYALLQGGQFAYVDSAN</sequence>
<accession>A0A5C5XG70</accession>
<organism evidence="2 3">
    <name type="scientific">Rubinisphaera italica</name>
    <dbReference type="NCBI Taxonomy" id="2527969"/>
    <lineage>
        <taxon>Bacteria</taxon>
        <taxon>Pseudomonadati</taxon>
        <taxon>Planctomycetota</taxon>
        <taxon>Planctomycetia</taxon>
        <taxon>Planctomycetales</taxon>
        <taxon>Planctomycetaceae</taxon>
        <taxon>Rubinisphaera</taxon>
    </lineage>
</organism>
<protein>
    <recommendedName>
        <fullName evidence="1">LarA-like N-terminal domain-containing protein</fullName>
    </recommendedName>
</protein>
<feature type="domain" description="LarA-like N-terminal" evidence="1">
    <location>
        <begin position="13"/>
        <end position="181"/>
    </location>
</feature>
<evidence type="ECO:0000313" key="2">
    <source>
        <dbReference type="EMBL" id="TWT62136.1"/>
    </source>
</evidence>
<dbReference type="InterPro" id="IPR043166">
    <property type="entry name" value="LarA-like_C"/>
</dbReference>
<dbReference type="AlphaFoldDB" id="A0A5C5XG70"/>
<name>A0A5C5XG70_9PLAN</name>
<keyword evidence="3" id="KW-1185">Reference proteome</keyword>
<dbReference type="Gene3D" id="3.40.50.11440">
    <property type="match status" value="1"/>
</dbReference>